<keyword evidence="5 8" id="KW-0812">Transmembrane</keyword>
<dbReference type="Proteomes" id="UP001596391">
    <property type="component" value="Unassembled WGS sequence"/>
</dbReference>
<dbReference type="Pfam" id="PF07690">
    <property type="entry name" value="MFS_1"/>
    <property type="match status" value="1"/>
</dbReference>
<evidence type="ECO:0000313" key="10">
    <source>
        <dbReference type="EMBL" id="MFC6646217.1"/>
    </source>
</evidence>
<keyword evidence="6 8" id="KW-1133">Transmembrane helix</keyword>
<dbReference type="PANTHER" id="PTHR43271">
    <property type="entry name" value="BLL2771 PROTEIN"/>
    <property type="match status" value="1"/>
</dbReference>
<feature type="transmembrane region" description="Helical" evidence="8">
    <location>
        <begin position="161"/>
        <end position="183"/>
    </location>
</feature>
<dbReference type="InterPro" id="IPR036259">
    <property type="entry name" value="MFS_trans_sf"/>
</dbReference>
<name>A0ABW1Z9X3_9BACT</name>
<evidence type="ECO:0000256" key="5">
    <source>
        <dbReference type="ARBA" id="ARBA00022692"/>
    </source>
</evidence>
<evidence type="ECO:0000256" key="6">
    <source>
        <dbReference type="ARBA" id="ARBA00022989"/>
    </source>
</evidence>
<feature type="transmembrane region" description="Helical" evidence="8">
    <location>
        <begin position="100"/>
        <end position="121"/>
    </location>
</feature>
<dbReference type="CDD" id="cd17324">
    <property type="entry name" value="MFS_NepI_like"/>
    <property type="match status" value="1"/>
</dbReference>
<evidence type="ECO:0000256" key="1">
    <source>
        <dbReference type="ARBA" id="ARBA00004651"/>
    </source>
</evidence>
<dbReference type="PROSITE" id="PS50850">
    <property type="entry name" value="MFS"/>
    <property type="match status" value="1"/>
</dbReference>
<comment type="similarity">
    <text evidence="2">Belongs to the major facilitator superfamily.</text>
</comment>
<feature type="domain" description="Major facilitator superfamily (MFS) profile" evidence="9">
    <location>
        <begin position="9"/>
        <end position="387"/>
    </location>
</feature>
<dbReference type="Gene3D" id="1.20.1250.20">
    <property type="entry name" value="MFS general substrate transporter like domains"/>
    <property type="match status" value="1"/>
</dbReference>
<feature type="transmembrane region" description="Helical" evidence="8">
    <location>
        <begin position="75"/>
        <end position="94"/>
    </location>
</feature>
<feature type="transmembrane region" description="Helical" evidence="8">
    <location>
        <begin position="281"/>
        <end position="313"/>
    </location>
</feature>
<keyword evidence="4" id="KW-1003">Cell membrane</keyword>
<feature type="transmembrane region" description="Helical" evidence="8">
    <location>
        <begin position="7"/>
        <end position="25"/>
    </location>
</feature>
<evidence type="ECO:0000259" key="9">
    <source>
        <dbReference type="PROSITE" id="PS50850"/>
    </source>
</evidence>
<feature type="transmembrane region" description="Helical" evidence="8">
    <location>
        <begin position="251"/>
        <end position="269"/>
    </location>
</feature>
<organism evidence="10 11">
    <name type="scientific">Granulicella cerasi</name>
    <dbReference type="NCBI Taxonomy" id="741063"/>
    <lineage>
        <taxon>Bacteria</taxon>
        <taxon>Pseudomonadati</taxon>
        <taxon>Acidobacteriota</taxon>
        <taxon>Terriglobia</taxon>
        <taxon>Terriglobales</taxon>
        <taxon>Acidobacteriaceae</taxon>
        <taxon>Granulicella</taxon>
    </lineage>
</organism>
<dbReference type="PANTHER" id="PTHR43271:SF2">
    <property type="entry name" value="BLL2771 PROTEIN"/>
    <property type="match status" value="1"/>
</dbReference>
<accession>A0ABW1Z9X3</accession>
<comment type="subcellular location">
    <subcellularLocation>
        <location evidence="1">Cell membrane</location>
        <topology evidence="1">Multi-pass membrane protein</topology>
    </subcellularLocation>
</comment>
<reference evidence="11" key="1">
    <citation type="journal article" date="2019" name="Int. J. Syst. Evol. Microbiol.">
        <title>The Global Catalogue of Microorganisms (GCM) 10K type strain sequencing project: providing services to taxonomists for standard genome sequencing and annotation.</title>
        <authorList>
            <consortium name="The Broad Institute Genomics Platform"/>
            <consortium name="The Broad Institute Genome Sequencing Center for Infectious Disease"/>
            <person name="Wu L."/>
            <person name="Ma J."/>
        </authorList>
    </citation>
    <scope>NUCLEOTIDE SEQUENCE [LARGE SCALE GENOMIC DNA]</scope>
    <source>
        <strain evidence="11">CGMCC 1.16026</strain>
    </source>
</reference>
<evidence type="ECO:0000256" key="2">
    <source>
        <dbReference type="ARBA" id="ARBA00008335"/>
    </source>
</evidence>
<feature type="transmembrane region" description="Helical" evidence="8">
    <location>
        <begin position="133"/>
        <end position="155"/>
    </location>
</feature>
<evidence type="ECO:0000313" key="11">
    <source>
        <dbReference type="Proteomes" id="UP001596391"/>
    </source>
</evidence>
<keyword evidence="3" id="KW-0813">Transport</keyword>
<dbReference type="InterPro" id="IPR011701">
    <property type="entry name" value="MFS"/>
</dbReference>
<dbReference type="InterPro" id="IPR020846">
    <property type="entry name" value="MFS_dom"/>
</dbReference>
<gene>
    <name evidence="10" type="ORF">ACFQBQ_11610</name>
</gene>
<dbReference type="EMBL" id="JBHSWI010000001">
    <property type="protein sequence ID" value="MFC6646217.1"/>
    <property type="molecule type" value="Genomic_DNA"/>
</dbReference>
<feature type="transmembrane region" description="Helical" evidence="8">
    <location>
        <begin position="210"/>
        <end position="231"/>
    </location>
</feature>
<feature type="transmembrane region" description="Helical" evidence="8">
    <location>
        <begin position="359"/>
        <end position="383"/>
    </location>
</feature>
<protein>
    <submittedName>
        <fullName evidence="10">MFS transporter</fullName>
    </submittedName>
</protein>
<evidence type="ECO:0000256" key="3">
    <source>
        <dbReference type="ARBA" id="ARBA00022448"/>
    </source>
</evidence>
<feature type="transmembrane region" description="Helical" evidence="8">
    <location>
        <begin position="45"/>
        <end position="66"/>
    </location>
</feature>
<evidence type="ECO:0000256" key="8">
    <source>
        <dbReference type="SAM" id="Phobius"/>
    </source>
</evidence>
<evidence type="ECO:0000256" key="7">
    <source>
        <dbReference type="ARBA" id="ARBA00023136"/>
    </source>
</evidence>
<keyword evidence="7 8" id="KW-0472">Membrane</keyword>
<evidence type="ECO:0000256" key="4">
    <source>
        <dbReference type="ARBA" id="ARBA00022475"/>
    </source>
</evidence>
<dbReference type="SUPFAM" id="SSF103473">
    <property type="entry name" value="MFS general substrate transporter"/>
    <property type="match status" value="1"/>
</dbReference>
<dbReference type="RefSeq" id="WP_263369910.1">
    <property type="nucleotide sequence ID" value="NZ_JAGSYD010000001.1"/>
</dbReference>
<comment type="caution">
    <text evidence="10">The sequence shown here is derived from an EMBL/GenBank/DDBJ whole genome shotgun (WGS) entry which is preliminary data.</text>
</comment>
<sequence length="395" mass="42318">MPLRGSGLRLVAVFLCGTVAFLNLYCTQPMLPMLSHVFGVTEAQVGITVSAATIGVAITSFLLALYGERLPRKRFIVSSMVVLSLVTLLASTAQSLTMLAIGRFFQGLSTPGIFILTIAYITDEFPPMEIPKVMSSYVAGTVFGGFVGRFLGGMIAQRYGWHMVFVALALLGLLGAAVTSTLLPQARHRHSQRVHSVWTPILKNLRSVRLLATFLIGFCMLFTLVSTFNFVTFYLSAAPFGLSTEKLSDLFAVYLFGLLATLIVGRFLARIGLRNGMMLATALGVIGITTTLSHSLVLVAVGLSLASSCVFIAQTSANSFMRDAAPTGARVSATGMYICIYYLGGTVGGMLPGVAWKHYGWPGCVALIASMIVLAAVTAFFGWKAPKQQRDPLPV</sequence>
<keyword evidence="11" id="KW-1185">Reference proteome</keyword>
<proteinExistence type="inferred from homology"/>